<gene>
    <name evidence="1" type="ORF">SAMN05421508_11167</name>
</gene>
<dbReference type="Pfam" id="PF09837">
    <property type="entry name" value="DUF2064"/>
    <property type="match status" value="1"/>
</dbReference>
<dbReference type="InterPro" id="IPR029044">
    <property type="entry name" value="Nucleotide-diphossugar_trans"/>
</dbReference>
<dbReference type="InterPro" id="IPR018641">
    <property type="entry name" value="Trfase_1_rSAM/seldom-assoc"/>
</dbReference>
<dbReference type="RefSeq" id="WP_097281053.1">
    <property type="nucleotide sequence ID" value="NZ_OCNJ01000011.1"/>
</dbReference>
<evidence type="ECO:0008006" key="3">
    <source>
        <dbReference type="Google" id="ProtNLM"/>
    </source>
</evidence>
<sequence length="189" mass="20505">MRRRPTLIVLAKQPVLGRVKTRLAAGIGPVRATAFYRTTLARTLRVLGADRRWRLVVAAAPDRWRPTGVERMTQGRGDLGARMRRCLNAHLPGPAVLIGADIPAVRPAHIAAAFAALRRAPWVLGPATDGGYWLIGARRPVPPLAPVRWSTPHALADTLALLPGAALGPVLRDVDDARDHKEYNLNLTA</sequence>
<evidence type="ECO:0000313" key="1">
    <source>
        <dbReference type="EMBL" id="SOE00072.1"/>
    </source>
</evidence>
<dbReference type="SUPFAM" id="SSF53448">
    <property type="entry name" value="Nucleotide-diphospho-sugar transferases"/>
    <property type="match status" value="1"/>
</dbReference>
<dbReference type="OrthoDB" id="9798250at2"/>
<evidence type="ECO:0000313" key="2">
    <source>
        <dbReference type="Proteomes" id="UP000219621"/>
    </source>
</evidence>
<keyword evidence="2" id="KW-1185">Reference proteome</keyword>
<dbReference type="EMBL" id="OCNJ01000011">
    <property type="protein sequence ID" value="SOE00072.1"/>
    <property type="molecule type" value="Genomic_DNA"/>
</dbReference>
<accession>A0A286GX53</accession>
<dbReference type="Gene3D" id="3.90.550.10">
    <property type="entry name" value="Spore Coat Polysaccharide Biosynthesis Protein SpsA, Chain A"/>
    <property type="match status" value="1"/>
</dbReference>
<proteinExistence type="predicted"/>
<dbReference type="PANTHER" id="PTHR36529:SF1">
    <property type="entry name" value="GLYCOSYLTRANSFERASE"/>
    <property type="match status" value="1"/>
</dbReference>
<name>A0A286GX53_9PROT</name>
<dbReference type="Proteomes" id="UP000219621">
    <property type="component" value="Unassembled WGS sequence"/>
</dbReference>
<organism evidence="1 2">
    <name type="scientific">Caenispirillum bisanense</name>
    <dbReference type="NCBI Taxonomy" id="414052"/>
    <lineage>
        <taxon>Bacteria</taxon>
        <taxon>Pseudomonadati</taxon>
        <taxon>Pseudomonadota</taxon>
        <taxon>Alphaproteobacteria</taxon>
        <taxon>Rhodospirillales</taxon>
        <taxon>Novispirillaceae</taxon>
        <taxon>Caenispirillum</taxon>
    </lineage>
</organism>
<dbReference type="AlphaFoldDB" id="A0A286GX53"/>
<protein>
    <recommendedName>
        <fullName evidence="3">Glycosyltransferase</fullName>
    </recommendedName>
</protein>
<reference evidence="1 2" key="1">
    <citation type="submission" date="2017-09" db="EMBL/GenBank/DDBJ databases">
        <authorList>
            <person name="Ehlers B."/>
            <person name="Leendertz F.H."/>
        </authorList>
    </citation>
    <scope>NUCLEOTIDE SEQUENCE [LARGE SCALE GENOMIC DNA]</scope>
    <source>
        <strain evidence="1 2">USBA 140</strain>
    </source>
</reference>
<dbReference type="PANTHER" id="PTHR36529">
    <property type="entry name" value="SLL1095 PROTEIN"/>
    <property type="match status" value="1"/>
</dbReference>